<dbReference type="GO" id="GO:0052621">
    <property type="term" value="F:diguanylate cyclase activity"/>
    <property type="evidence" value="ECO:0007669"/>
    <property type="project" value="UniProtKB-EC"/>
</dbReference>
<dbReference type="PANTHER" id="PTHR45138">
    <property type="entry name" value="REGULATORY COMPONENTS OF SENSORY TRANSDUCTION SYSTEM"/>
    <property type="match status" value="1"/>
</dbReference>
<reference evidence="5 6" key="1">
    <citation type="submission" date="2020-04" db="EMBL/GenBank/DDBJ databases">
        <title>Enterovirga sp. isolate from soil.</title>
        <authorList>
            <person name="Chea S."/>
            <person name="Kim D.-U."/>
        </authorList>
    </citation>
    <scope>NUCLEOTIDE SEQUENCE [LARGE SCALE GENOMIC DNA]</scope>
    <source>
        <strain evidence="5 6">DB1703</strain>
    </source>
</reference>
<dbReference type="EC" id="2.7.7.65" evidence="1"/>
<dbReference type="GO" id="GO:1902201">
    <property type="term" value="P:negative regulation of bacterial-type flagellum-dependent cell motility"/>
    <property type="evidence" value="ECO:0007669"/>
    <property type="project" value="TreeGrafter"/>
</dbReference>
<keyword evidence="3" id="KW-1133">Transmembrane helix</keyword>
<dbReference type="PROSITE" id="PS50887">
    <property type="entry name" value="GGDEF"/>
    <property type="match status" value="1"/>
</dbReference>
<name>A0A849I5E0_9HYPH</name>
<dbReference type="FunFam" id="3.30.70.270:FF:000001">
    <property type="entry name" value="Diguanylate cyclase domain protein"/>
    <property type="match status" value="1"/>
</dbReference>
<evidence type="ECO:0000256" key="2">
    <source>
        <dbReference type="ARBA" id="ARBA00034247"/>
    </source>
</evidence>
<comment type="caution">
    <text evidence="5">The sequence shown here is derived from an EMBL/GenBank/DDBJ whole genome shotgun (WGS) entry which is preliminary data.</text>
</comment>
<evidence type="ECO:0000259" key="4">
    <source>
        <dbReference type="PROSITE" id="PS50887"/>
    </source>
</evidence>
<accession>A0A849I5E0</accession>
<feature type="transmembrane region" description="Helical" evidence="3">
    <location>
        <begin position="62"/>
        <end position="82"/>
    </location>
</feature>
<dbReference type="InterPro" id="IPR043128">
    <property type="entry name" value="Rev_trsase/Diguanyl_cyclase"/>
</dbReference>
<feature type="transmembrane region" description="Helical" evidence="3">
    <location>
        <begin position="37"/>
        <end position="56"/>
    </location>
</feature>
<dbReference type="InterPro" id="IPR000160">
    <property type="entry name" value="GGDEF_dom"/>
</dbReference>
<dbReference type="Proteomes" id="UP000564885">
    <property type="component" value="Unassembled WGS sequence"/>
</dbReference>
<feature type="domain" description="GGDEF" evidence="4">
    <location>
        <begin position="250"/>
        <end position="383"/>
    </location>
</feature>
<sequence length="389" mass="42320">MLLDLWTLIFVTILVTAVLGVLLLFSWRQNRRIEALCWWGAALLLGAVGGALLVGRTVIPDILSIVAANAVLFVSYGFMWTGCRRFAGRTARTLAMLAGAVAWVAACAFPPFYESFTARVALSSALISVYILACIREMWDLAGERLASRGPLVCVLVLHAGAMLSRPLLLWLFDAQREATLFSFPWLTLHAFETLVFTILSAFLFLALSKEKVEGELRIMASRDPLTGVLNRRAFLEQAERRVTAAPPGSEAVLLLLDIDHFKRINDSHGHAVGDDVLRSFCRLACERLPAGALFARLGGEEFGCLLPRTSLVDGYYAAEYLRNALALRPLGADSDRLRVTVSVGLATTAACGRELQGLMSSADRALYEAKHAGRNRVVCSPGPPALAA</sequence>
<feature type="transmembrane region" description="Helical" evidence="3">
    <location>
        <begin position="185"/>
        <end position="208"/>
    </location>
</feature>
<feature type="transmembrane region" description="Helical" evidence="3">
    <location>
        <begin position="151"/>
        <end position="173"/>
    </location>
</feature>
<feature type="transmembrane region" description="Helical" evidence="3">
    <location>
        <begin position="94"/>
        <end position="113"/>
    </location>
</feature>
<keyword evidence="3" id="KW-0472">Membrane</keyword>
<comment type="catalytic activity">
    <reaction evidence="2">
        <text>2 GTP = 3',3'-c-di-GMP + 2 diphosphate</text>
        <dbReference type="Rhea" id="RHEA:24898"/>
        <dbReference type="ChEBI" id="CHEBI:33019"/>
        <dbReference type="ChEBI" id="CHEBI:37565"/>
        <dbReference type="ChEBI" id="CHEBI:58805"/>
        <dbReference type="EC" id="2.7.7.65"/>
    </reaction>
</comment>
<feature type="transmembrane region" description="Helical" evidence="3">
    <location>
        <begin position="119"/>
        <end position="139"/>
    </location>
</feature>
<proteinExistence type="predicted"/>
<feature type="transmembrane region" description="Helical" evidence="3">
    <location>
        <begin position="6"/>
        <end position="25"/>
    </location>
</feature>
<dbReference type="InterPro" id="IPR050469">
    <property type="entry name" value="Diguanylate_Cyclase"/>
</dbReference>
<organism evidence="5 6">
    <name type="scientific">Enterovirga aerilata</name>
    <dbReference type="NCBI Taxonomy" id="2730920"/>
    <lineage>
        <taxon>Bacteria</taxon>
        <taxon>Pseudomonadati</taxon>
        <taxon>Pseudomonadota</taxon>
        <taxon>Alphaproteobacteria</taxon>
        <taxon>Hyphomicrobiales</taxon>
        <taxon>Methylobacteriaceae</taxon>
        <taxon>Enterovirga</taxon>
    </lineage>
</organism>
<dbReference type="SUPFAM" id="SSF55073">
    <property type="entry name" value="Nucleotide cyclase"/>
    <property type="match status" value="1"/>
</dbReference>
<dbReference type="SMART" id="SM00267">
    <property type="entry name" value="GGDEF"/>
    <property type="match status" value="1"/>
</dbReference>
<evidence type="ECO:0000256" key="1">
    <source>
        <dbReference type="ARBA" id="ARBA00012528"/>
    </source>
</evidence>
<dbReference type="Pfam" id="PF00990">
    <property type="entry name" value="GGDEF"/>
    <property type="match status" value="1"/>
</dbReference>
<dbReference type="CDD" id="cd01949">
    <property type="entry name" value="GGDEF"/>
    <property type="match status" value="1"/>
</dbReference>
<dbReference type="AlphaFoldDB" id="A0A849I5E0"/>
<dbReference type="GO" id="GO:0043709">
    <property type="term" value="P:cell adhesion involved in single-species biofilm formation"/>
    <property type="evidence" value="ECO:0007669"/>
    <property type="project" value="TreeGrafter"/>
</dbReference>
<evidence type="ECO:0000256" key="3">
    <source>
        <dbReference type="SAM" id="Phobius"/>
    </source>
</evidence>
<evidence type="ECO:0000313" key="5">
    <source>
        <dbReference type="EMBL" id="NNM74672.1"/>
    </source>
</evidence>
<dbReference type="Gene3D" id="3.30.70.270">
    <property type="match status" value="1"/>
</dbReference>
<keyword evidence="6" id="KW-1185">Reference proteome</keyword>
<dbReference type="EMBL" id="JABEPP010000006">
    <property type="protein sequence ID" value="NNM74672.1"/>
    <property type="molecule type" value="Genomic_DNA"/>
</dbReference>
<evidence type="ECO:0000313" key="6">
    <source>
        <dbReference type="Proteomes" id="UP000564885"/>
    </source>
</evidence>
<dbReference type="InterPro" id="IPR029787">
    <property type="entry name" value="Nucleotide_cyclase"/>
</dbReference>
<protein>
    <recommendedName>
        <fullName evidence="1">diguanylate cyclase</fullName>
        <ecNumber evidence="1">2.7.7.65</ecNumber>
    </recommendedName>
</protein>
<gene>
    <name evidence="5" type="ORF">HJG44_20130</name>
</gene>
<keyword evidence="3" id="KW-0812">Transmembrane</keyword>
<dbReference type="NCBIfam" id="TIGR00254">
    <property type="entry name" value="GGDEF"/>
    <property type="match status" value="1"/>
</dbReference>
<dbReference type="GO" id="GO:0005886">
    <property type="term" value="C:plasma membrane"/>
    <property type="evidence" value="ECO:0007669"/>
    <property type="project" value="TreeGrafter"/>
</dbReference>
<dbReference type="RefSeq" id="WP_171220131.1">
    <property type="nucleotide sequence ID" value="NZ_JABEPP010000006.1"/>
</dbReference>
<dbReference type="PANTHER" id="PTHR45138:SF9">
    <property type="entry name" value="DIGUANYLATE CYCLASE DGCM-RELATED"/>
    <property type="match status" value="1"/>
</dbReference>